<sequence length="150" mass="16605">MDAVLCLVVMAAMWFWVVRQRGHWNLLLANLAGAGSAVVAGIVFTLLYDGLFGTTMAAPGLHNSLVVFMTSAGVLAGVWLWIAKRRQPAHPVARQLLAGACGVAAGMVTLIFWRRIIFRNRSRTARLFCYLAAHRWGSLIVSRRAWIVER</sequence>
<name>A0A5E7P5J9_PSEFL</name>
<dbReference type="EMBL" id="CABVIC010000008">
    <property type="protein sequence ID" value="VVP44080.1"/>
    <property type="molecule type" value="Genomic_DNA"/>
</dbReference>
<keyword evidence="1" id="KW-0812">Transmembrane</keyword>
<organism evidence="2 3">
    <name type="scientific">Pseudomonas fluorescens</name>
    <dbReference type="NCBI Taxonomy" id="294"/>
    <lineage>
        <taxon>Bacteria</taxon>
        <taxon>Pseudomonadati</taxon>
        <taxon>Pseudomonadota</taxon>
        <taxon>Gammaproteobacteria</taxon>
        <taxon>Pseudomonadales</taxon>
        <taxon>Pseudomonadaceae</taxon>
        <taxon>Pseudomonas</taxon>
    </lineage>
</organism>
<keyword evidence="1" id="KW-0472">Membrane</keyword>
<evidence type="ECO:0000313" key="2">
    <source>
        <dbReference type="EMBL" id="VVP44080.1"/>
    </source>
</evidence>
<gene>
    <name evidence="2" type="ORF">PS847_05000</name>
</gene>
<protein>
    <submittedName>
        <fullName evidence="2">Uncharacterized protein</fullName>
    </submittedName>
</protein>
<evidence type="ECO:0000256" key="1">
    <source>
        <dbReference type="SAM" id="Phobius"/>
    </source>
</evidence>
<proteinExistence type="predicted"/>
<feature type="transmembrane region" description="Helical" evidence="1">
    <location>
        <begin position="29"/>
        <end position="48"/>
    </location>
</feature>
<reference evidence="2 3" key="1">
    <citation type="submission" date="2019-09" db="EMBL/GenBank/DDBJ databases">
        <authorList>
            <person name="Chandra G."/>
            <person name="Truman W A."/>
        </authorList>
    </citation>
    <scope>NUCLEOTIDE SEQUENCE [LARGE SCALE GENOMIC DNA]</scope>
    <source>
        <strain evidence="2">PS847</strain>
    </source>
</reference>
<accession>A0A5E7P5J9</accession>
<dbReference type="AlphaFoldDB" id="A0A5E7P5J9"/>
<dbReference type="RefSeq" id="WP_191637010.1">
    <property type="nucleotide sequence ID" value="NZ_CABVIC010000008.1"/>
</dbReference>
<feature type="transmembrane region" description="Helical" evidence="1">
    <location>
        <begin position="60"/>
        <end position="82"/>
    </location>
</feature>
<evidence type="ECO:0000313" key="3">
    <source>
        <dbReference type="Proteomes" id="UP000326067"/>
    </source>
</evidence>
<keyword evidence="1" id="KW-1133">Transmembrane helix</keyword>
<feature type="transmembrane region" description="Helical" evidence="1">
    <location>
        <begin position="94"/>
        <end position="113"/>
    </location>
</feature>
<dbReference type="Proteomes" id="UP000326067">
    <property type="component" value="Unassembled WGS sequence"/>
</dbReference>